<evidence type="ECO:0000256" key="3">
    <source>
        <dbReference type="ARBA" id="ARBA00022670"/>
    </source>
</evidence>
<comment type="caution">
    <text evidence="10">The sequence shown here is derived from an EMBL/GenBank/DDBJ whole genome shotgun (WGS) entry which is preliminary data.</text>
</comment>
<keyword evidence="4 8" id="KW-0812">Transmembrane</keyword>
<dbReference type="NCBIfam" id="TIGR02914">
    <property type="entry name" value="EpsI_fam"/>
    <property type="match status" value="1"/>
</dbReference>
<dbReference type="GO" id="GO:0006508">
    <property type="term" value="P:proteolysis"/>
    <property type="evidence" value="ECO:0007669"/>
    <property type="project" value="UniProtKB-KW"/>
</dbReference>
<evidence type="ECO:0000256" key="2">
    <source>
        <dbReference type="ARBA" id="ARBA00022475"/>
    </source>
</evidence>
<feature type="transmembrane region" description="Helical" evidence="8">
    <location>
        <begin position="201"/>
        <end position="220"/>
    </location>
</feature>
<keyword evidence="6 8" id="KW-1133">Transmembrane helix</keyword>
<dbReference type="AlphaFoldDB" id="A0A6L6PCN5"/>
<dbReference type="NCBIfam" id="TIGR04178">
    <property type="entry name" value="exo_archaeo"/>
    <property type="match status" value="1"/>
</dbReference>
<evidence type="ECO:0000256" key="1">
    <source>
        <dbReference type="ARBA" id="ARBA00004651"/>
    </source>
</evidence>
<feature type="transmembrane region" description="Helical" evidence="8">
    <location>
        <begin position="86"/>
        <end position="104"/>
    </location>
</feature>
<evidence type="ECO:0000313" key="10">
    <source>
        <dbReference type="EMBL" id="MTV36409.1"/>
    </source>
</evidence>
<feature type="transmembrane region" description="Helical" evidence="8">
    <location>
        <begin position="306"/>
        <end position="331"/>
    </location>
</feature>
<feature type="transmembrane region" description="Helical" evidence="8">
    <location>
        <begin position="25"/>
        <end position="45"/>
    </location>
</feature>
<dbReference type="Pfam" id="PF11984">
    <property type="entry name" value="DUF3485"/>
    <property type="match status" value="1"/>
</dbReference>
<dbReference type="Pfam" id="PF09721">
    <property type="entry name" value="Exosortase_EpsH"/>
    <property type="match status" value="1"/>
</dbReference>
<feature type="domain" description="Methanolan biosynthesis EpsI" evidence="9">
    <location>
        <begin position="316"/>
        <end position="515"/>
    </location>
</feature>
<dbReference type="EC" id="3.4.22.-" evidence="10"/>
<keyword evidence="11" id="KW-1185">Reference proteome</keyword>
<organism evidence="10 11">
    <name type="scientific">Duganella radicis</name>
    <dbReference type="NCBI Taxonomy" id="551988"/>
    <lineage>
        <taxon>Bacteria</taxon>
        <taxon>Pseudomonadati</taxon>
        <taxon>Pseudomonadota</taxon>
        <taxon>Betaproteobacteria</taxon>
        <taxon>Burkholderiales</taxon>
        <taxon>Oxalobacteraceae</taxon>
        <taxon>Telluria group</taxon>
        <taxon>Duganella</taxon>
    </lineage>
</organism>
<keyword evidence="5 10" id="KW-0378">Hydrolase</keyword>
<keyword evidence="3" id="KW-0645">Protease</keyword>
<dbReference type="NCBIfam" id="TIGR03109">
    <property type="entry name" value="exosort_XrtA"/>
    <property type="match status" value="1"/>
</dbReference>
<evidence type="ECO:0000256" key="8">
    <source>
        <dbReference type="SAM" id="Phobius"/>
    </source>
</evidence>
<dbReference type="InterPro" id="IPR017540">
    <property type="entry name" value="Exosortase-1"/>
</dbReference>
<feature type="transmembrane region" description="Helical" evidence="8">
    <location>
        <begin position="226"/>
        <end position="253"/>
    </location>
</feature>
<dbReference type="GO" id="GO:0008233">
    <property type="term" value="F:peptidase activity"/>
    <property type="evidence" value="ECO:0007669"/>
    <property type="project" value="UniProtKB-KW"/>
</dbReference>
<gene>
    <name evidence="10" type="primary">xrtA</name>
    <name evidence="10" type="ORF">GM676_02280</name>
</gene>
<comment type="subcellular location">
    <subcellularLocation>
        <location evidence="1">Cell membrane</location>
        <topology evidence="1">Multi-pass membrane protein</topology>
    </subcellularLocation>
</comment>
<dbReference type="InterPro" id="IPR014263">
    <property type="entry name" value="Methanolan_biosynth_EpsI"/>
</dbReference>
<evidence type="ECO:0000256" key="6">
    <source>
        <dbReference type="ARBA" id="ARBA00022989"/>
    </source>
</evidence>
<evidence type="ECO:0000256" key="7">
    <source>
        <dbReference type="ARBA" id="ARBA00023136"/>
    </source>
</evidence>
<dbReference type="EMBL" id="WNKY01000001">
    <property type="protein sequence ID" value="MTV36409.1"/>
    <property type="molecule type" value="Genomic_DNA"/>
</dbReference>
<dbReference type="InterPro" id="IPR013426">
    <property type="entry name" value="EpsH-like"/>
</dbReference>
<evidence type="ECO:0000256" key="4">
    <source>
        <dbReference type="ARBA" id="ARBA00022692"/>
    </source>
</evidence>
<dbReference type="RefSeq" id="WP_155461746.1">
    <property type="nucleotide sequence ID" value="NZ_WNKY01000001.1"/>
</dbReference>
<feature type="transmembrane region" description="Helical" evidence="8">
    <location>
        <begin position="116"/>
        <end position="142"/>
    </location>
</feature>
<proteinExistence type="predicted"/>
<reference evidence="10 11" key="1">
    <citation type="submission" date="2019-11" db="EMBL/GenBank/DDBJ databases">
        <title>Type strains purchased from KCTC, JCM and DSMZ.</title>
        <authorList>
            <person name="Lu H."/>
        </authorList>
    </citation>
    <scope>NUCLEOTIDE SEQUENCE [LARGE SCALE GENOMIC DNA]</scope>
    <source>
        <strain evidence="10 11">KCTC 22382</strain>
    </source>
</reference>
<dbReference type="InterPro" id="IPR019127">
    <property type="entry name" value="Exosortase"/>
</dbReference>
<name>A0A6L6PCN5_9BURK</name>
<sequence length="522" mass="56238">MNAGRAALLSPRPPSPAGRPLPSTSWAHVSLFVALLALLLIYLPTTSAIVSIWWRSPTFNHGFLILPVAGWLIARRREQLAAVTLQPWPLALLPLTALGALWMLSAAANVQVLQQYCLVLMCITSVVAVLGPALAGAIAFPLAYTLLAVPFGEVMIPPLIDFTARFTVTLLQVSGIPVFHENNFISLPSGNWAVADACSGLRYLIASLALGMLYAAVSYQSALKRLVFIAVALVLPVIANGLRACIVVLIGHWSDMKLATGVDHLVYGWVFFGIVMALLFWCGAGWSDPPQPPSLQSAVAAHSASGGRFAGIAAAAVAIGAVWPLLAGIVLRAPAADLSSEPELSLGPPPPPWRAGAMRPGDWQVMHRGQPQRISNTYRDGHRAVSLQLTWYRHQSEGAELLAPVRRTVVSGMPQWEEVHSERRTLRVGSRLLTVRQSVQQAASYKLLVWRWYRQAGVETVSPQHVKLLLAKSRLLGGADAGAEIVLSAAYDEQPASAEAAMHDLLAAMLPAIDRSLRHVEH</sequence>
<feature type="transmembrane region" description="Helical" evidence="8">
    <location>
        <begin position="265"/>
        <end position="286"/>
    </location>
</feature>
<evidence type="ECO:0000256" key="5">
    <source>
        <dbReference type="ARBA" id="ARBA00022801"/>
    </source>
</evidence>
<dbReference type="NCBIfam" id="TIGR02602">
    <property type="entry name" value="8TM_EpsH"/>
    <property type="match status" value="1"/>
</dbReference>
<evidence type="ECO:0000259" key="9">
    <source>
        <dbReference type="Pfam" id="PF11984"/>
    </source>
</evidence>
<dbReference type="InterPro" id="IPR026392">
    <property type="entry name" value="Exo/Archaeosortase_dom"/>
</dbReference>
<protein>
    <submittedName>
        <fullName evidence="10">Exosortase A</fullName>
        <ecNumber evidence="10">3.4.22.-</ecNumber>
    </submittedName>
</protein>
<dbReference type="GO" id="GO:0005886">
    <property type="term" value="C:plasma membrane"/>
    <property type="evidence" value="ECO:0007669"/>
    <property type="project" value="UniProtKB-SubCell"/>
</dbReference>
<dbReference type="OrthoDB" id="9797363at2"/>
<keyword evidence="2" id="KW-1003">Cell membrane</keyword>
<evidence type="ECO:0000313" key="11">
    <source>
        <dbReference type="Proteomes" id="UP000475582"/>
    </source>
</evidence>
<dbReference type="Proteomes" id="UP000475582">
    <property type="component" value="Unassembled WGS sequence"/>
</dbReference>
<keyword evidence="7 8" id="KW-0472">Membrane</keyword>
<accession>A0A6L6PCN5</accession>